<dbReference type="InterPro" id="IPR054002">
    <property type="entry name" value="RdRP_C"/>
</dbReference>
<sequence>MNKSEIGCQKQVVMTQQNQNKRRLKKKLSQLQNPEFNLIYQELELLKLKLKPKEREINGLKSCLDQELTQKSIKQKKTLSPVLRPQMSPRDVEDVEQFAFQLLSDVTRANLFKYLTYINDDLIEDEMLDSFGMKVNMKIELPDYLTNPRNFKLTDYPLTDDKQMFATERPFDYLCTFNIKSLDDFDQDLIQIKAARALIAEQSQSRFTNIWRQMAAVLLALDNKIENENNIIRRYLNAFLSKYSSFPFFESRERMVFDNDDCVSILPSIVYMLISVGTDIIVGTMNEADAQIAIKLYIGQMKDSYYDTKLKQKSAIRNWLKEGVSKLKRVKILKWSMDCQILGTFDCLVTEPHMVQMLIEESKVERKEKLSKEMNQYLDRRISIIKSIQDVELLFKLTRAMSNDKSYFKTLVELSLDAAVQPKIEERIVPAPKPIALDNKDQMIDFTFKDVDPVFYMCEKYLNDASEALRPVIGKLNYENEWLNYVTTSSAGKRMNDEELLQFPSIVRKLYNVRLVRVALESERHYSMLQPLESIEDSTVLVVRQQIDRRQRTIAGLTNAKLFASFPSYRIGKEYYNLSTSVAQGKQIGNMLDVSSMLYLTTLENSLCSSVDISGMDASIQAALRRVYDSLTFTLASNSEMADYGSFLSSLESVKVYNTTDGGFDEVRQKMSGVYKALVFQASTMQSSTIYNSKLFGVIVNREGTFESGRADTSTHHTVLLDTLLVSAGKLYCEKGKPYTRIFKQEMGDDIICVYAGKMDHNVDNAIYDAEILQRAGFKTTLDISRNQCIFLQQQIVLGKVYGLADRVSLFTREHVKAIKSLKSACSELNSLIDDMSSRITDPLGLRLLAWSVGLLCLSRHTLELEDKRYEEISAVLEKYIKIQKYENTVKRPTRLLTIYMPFSWLWMYGGGEMFFPSLQRDDGTWTNADYITSPGGEYKRRKIVELIGVNNISSIGPVINKAINNYGINRSQFLIDIDIDGLEERSRIKEEEEVNIMSLAERLDSLGDTKRIDRSRRAYDALARNGHKLPRSVVYGYNNFTKIKQLITSGEKGDISASSLTESLIHKMRELLGVKYSRDYVFMLKESDIYHLYEFIYTNVDAGLLPHAQATDECPFLFSMKDRNEVWLLYNLLGGPAYNEGSLRRELASIRGKYAQFKYSDPTFKEALKVYLNNKKLLPEFMDAVGVRSDSQGTYLKALEYYAQFGNYQYDYIINP</sequence>
<accession>A0A140HES1</accession>
<dbReference type="Gene3D" id="3.90.1850.10">
    <property type="entry name" value="RNA-directed RNA polymerase lambda-3"/>
    <property type="match status" value="1"/>
</dbReference>
<dbReference type="Pfam" id="PF22209">
    <property type="entry name" value="CPV_RdRP_N"/>
    <property type="match status" value="1"/>
</dbReference>
<reference evidence="3" key="1">
    <citation type="journal article" date="2016" name="Evol. Bioinform. Online">
        <title>Twenty-five new viruses associated with the Drosophilidae (Diptera).</title>
        <authorList>
            <person name="Webster C.L."/>
            <person name="Longdon B."/>
            <person name="Lewis S.H."/>
            <person name="Obbard D.J."/>
        </authorList>
    </citation>
    <scope>NUCLEOTIDE SEQUENCE</scope>
    <source>
        <strain evidence="3">Sdef_PoolSeq5</strain>
    </source>
</reference>
<dbReference type="Pfam" id="PF22213">
    <property type="entry name" value="CPV_RdRP_C"/>
    <property type="match status" value="1"/>
</dbReference>
<dbReference type="EMBL" id="KU754533">
    <property type="protein sequence ID" value="AMO03248.1"/>
    <property type="molecule type" value="Genomic_RNA"/>
</dbReference>
<name>A0A140HES1_9REOV</name>
<dbReference type="Pfam" id="PF22212">
    <property type="entry name" value="CPV_RdRP_pol_dom"/>
    <property type="match status" value="1"/>
</dbReference>
<proteinExistence type="predicted"/>
<feature type="non-terminal residue" evidence="3">
    <location>
        <position position="1217"/>
    </location>
</feature>
<evidence type="ECO:0000313" key="3">
    <source>
        <dbReference type="EMBL" id="AMO03248.1"/>
    </source>
</evidence>
<evidence type="ECO:0000259" key="2">
    <source>
        <dbReference type="Pfam" id="PF22213"/>
    </source>
</evidence>
<dbReference type="InterPro" id="IPR054006">
    <property type="entry name" value="RdRP_N"/>
</dbReference>
<protein>
    <submittedName>
        <fullName evidence="3">Putative polymerase</fullName>
    </submittedName>
</protein>
<feature type="domain" description="RNA-directed RNA polymerase C-terminal" evidence="2">
    <location>
        <begin position="936"/>
        <end position="1217"/>
    </location>
</feature>
<organism evidence="3">
    <name type="scientific">Soudat virus</name>
    <dbReference type="NCBI Taxonomy" id="1807814"/>
    <lineage>
        <taxon>Viruses</taxon>
        <taxon>Riboviria</taxon>
        <taxon>Orthornavirae</taxon>
        <taxon>Duplornaviricota</taxon>
        <taxon>Resentoviricetes</taxon>
        <taxon>Reovirales</taxon>
    </lineage>
</organism>
<evidence type="ECO:0000259" key="1">
    <source>
        <dbReference type="Pfam" id="PF22209"/>
    </source>
</evidence>
<feature type="domain" description="RNA-directed RNA polymerase N-terminal" evidence="1">
    <location>
        <begin position="141"/>
        <end position="379"/>
    </location>
</feature>